<evidence type="ECO:0000259" key="17">
    <source>
        <dbReference type="PROSITE" id="PS50261"/>
    </source>
</evidence>
<dbReference type="PROSITE" id="PS50221">
    <property type="entry name" value="GAIN_B"/>
    <property type="match status" value="1"/>
</dbReference>
<keyword evidence="2" id="KW-1003">Cell membrane</keyword>
<keyword evidence="5 15" id="KW-0732">Signal</keyword>
<evidence type="ECO:0008006" key="21">
    <source>
        <dbReference type="Google" id="ProtNLM"/>
    </source>
</evidence>
<proteinExistence type="predicted"/>
<dbReference type="Pfam" id="PF01825">
    <property type="entry name" value="GPS"/>
    <property type="match status" value="1"/>
</dbReference>
<evidence type="ECO:0000256" key="10">
    <source>
        <dbReference type="ARBA" id="ARBA00023170"/>
    </source>
</evidence>
<dbReference type="Gene3D" id="2.60.120.200">
    <property type="match status" value="1"/>
</dbReference>
<evidence type="ECO:0000256" key="8">
    <source>
        <dbReference type="ARBA" id="ARBA00023136"/>
    </source>
</evidence>
<keyword evidence="20" id="KW-1185">Reference proteome</keyword>
<keyword evidence="11" id="KW-0325">Glycoprotein</keyword>
<keyword evidence="6 14" id="KW-1133">Transmembrane helix</keyword>
<dbReference type="PROSITE" id="PS00650">
    <property type="entry name" value="G_PROTEIN_RECEP_F2_2"/>
    <property type="match status" value="1"/>
</dbReference>
<dbReference type="InterPro" id="IPR001879">
    <property type="entry name" value="GPCR_2_extracellular_dom"/>
</dbReference>
<protein>
    <recommendedName>
        <fullName evidence="21">Latrophilin-3</fullName>
    </recommendedName>
</protein>
<dbReference type="PRINTS" id="PR00249">
    <property type="entry name" value="GPCRSECRETIN"/>
</dbReference>
<evidence type="ECO:0000313" key="20">
    <source>
        <dbReference type="Proteomes" id="UP001642483"/>
    </source>
</evidence>
<feature type="signal peptide" evidence="15">
    <location>
        <begin position="1"/>
        <end position="18"/>
    </location>
</feature>
<feature type="domain" description="Apple" evidence="18">
    <location>
        <begin position="522"/>
        <end position="606"/>
    </location>
</feature>
<dbReference type="Pfam" id="PF16489">
    <property type="entry name" value="GAIN"/>
    <property type="match status" value="1"/>
</dbReference>
<keyword evidence="8 14" id="KW-0472">Membrane</keyword>
<evidence type="ECO:0000259" key="18">
    <source>
        <dbReference type="PROSITE" id="PS50948"/>
    </source>
</evidence>
<accession>A0ABP0FPA6</accession>
<gene>
    <name evidence="19" type="ORF">CVLEPA_LOCUS11631</name>
</gene>
<keyword evidence="7" id="KW-0297">G-protein coupled receptor</keyword>
<evidence type="ECO:0000256" key="6">
    <source>
        <dbReference type="ARBA" id="ARBA00022989"/>
    </source>
</evidence>
<feature type="transmembrane region" description="Helical" evidence="14">
    <location>
        <begin position="1492"/>
        <end position="1515"/>
    </location>
</feature>
<dbReference type="Gene3D" id="4.10.1240.10">
    <property type="entry name" value="GPCR, family 2, extracellular hormone receptor domain"/>
    <property type="match status" value="1"/>
</dbReference>
<dbReference type="EMBL" id="CAWYQH010000079">
    <property type="protein sequence ID" value="CAK8681431.1"/>
    <property type="molecule type" value="Genomic_DNA"/>
</dbReference>
<keyword evidence="9" id="KW-1015">Disulfide bond</keyword>
<keyword evidence="4 14" id="KW-0812">Transmembrane</keyword>
<dbReference type="InterPro" id="IPR003609">
    <property type="entry name" value="Pan_app"/>
</dbReference>
<feature type="transmembrane region" description="Helical" evidence="14">
    <location>
        <begin position="1377"/>
        <end position="1398"/>
    </location>
</feature>
<evidence type="ECO:0000256" key="12">
    <source>
        <dbReference type="ARBA" id="ARBA00023224"/>
    </source>
</evidence>
<evidence type="ECO:0000256" key="1">
    <source>
        <dbReference type="ARBA" id="ARBA00004651"/>
    </source>
</evidence>
<dbReference type="Pfam" id="PF00002">
    <property type="entry name" value="7tm_2"/>
    <property type="match status" value="1"/>
</dbReference>
<reference evidence="19 20" key="1">
    <citation type="submission" date="2024-02" db="EMBL/GenBank/DDBJ databases">
        <authorList>
            <person name="Daric V."/>
            <person name="Darras S."/>
        </authorList>
    </citation>
    <scope>NUCLEOTIDE SEQUENCE [LARGE SCALE GENOMIC DNA]</scope>
</reference>
<dbReference type="InterPro" id="IPR046338">
    <property type="entry name" value="GAIN_dom_sf"/>
</dbReference>
<dbReference type="Gene3D" id="2.60.220.50">
    <property type="match status" value="1"/>
</dbReference>
<dbReference type="SMART" id="SM00303">
    <property type="entry name" value="GPS"/>
    <property type="match status" value="1"/>
</dbReference>
<dbReference type="PROSITE" id="PS50948">
    <property type="entry name" value="PAN"/>
    <property type="match status" value="1"/>
</dbReference>
<evidence type="ECO:0000313" key="19">
    <source>
        <dbReference type="EMBL" id="CAK8681431.1"/>
    </source>
</evidence>
<evidence type="ECO:0000256" key="13">
    <source>
        <dbReference type="SAM" id="MobiDB-lite"/>
    </source>
</evidence>
<evidence type="ECO:0000256" key="14">
    <source>
        <dbReference type="SAM" id="Phobius"/>
    </source>
</evidence>
<feature type="region of interest" description="Disordered" evidence="13">
    <location>
        <begin position="733"/>
        <end position="752"/>
    </location>
</feature>
<feature type="transmembrane region" description="Helical" evidence="14">
    <location>
        <begin position="1275"/>
        <end position="1295"/>
    </location>
</feature>
<keyword evidence="3" id="KW-0597">Phosphoprotein</keyword>
<feature type="domain" description="GAIN-B" evidence="16">
    <location>
        <begin position="1113"/>
        <end position="1264"/>
    </location>
</feature>
<dbReference type="InterPro" id="IPR057244">
    <property type="entry name" value="GAIN_B"/>
</dbReference>
<evidence type="ECO:0000256" key="11">
    <source>
        <dbReference type="ARBA" id="ARBA00023180"/>
    </source>
</evidence>
<feature type="domain" description="G-protein coupled receptors family 2 profile 2" evidence="17">
    <location>
        <begin position="1273"/>
        <end position="1516"/>
    </location>
</feature>
<keyword evidence="12" id="KW-0807">Transducer</keyword>
<evidence type="ECO:0000256" key="15">
    <source>
        <dbReference type="SAM" id="SignalP"/>
    </source>
</evidence>
<dbReference type="CDD" id="cd15440">
    <property type="entry name" value="7tmB2_latrophilin-like_invertebrate"/>
    <property type="match status" value="1"/>
</dbReference>
<dbReference type="InterPro" id="IPR036445">
    <property type="entry name" value="GPCR_2_extracell_dom_sf"/>
</dbReference>
<evidence type="ECO:0000256" key="3">
    <source>
        <dbReference type="ARBA" id="ARBA00022553"/>
    </source>
</evidence>
<dbReference type="SMART" id="SM00008">
    <property type="entry name" value="HormR"/>
    <property type="match status" value="1"/>
</dbReference>
<comment type="subcellular location">
    <subcellularLocation>
        <location evidence="1">Cell membrane</location>
        <topology evidence="1">Multi-pass membrane protein</topology>
    </subcellularLocation>
</comment>
<feature type="transmembrane region" description="Helical" evidence="14">
    <location>
        <begin position="1463"/>
        <end position="1486"/>
    </location>
</feature>
<dbReference type="PROSITE" id="PS50261">
    <property type="entry name" value="G_PROTEIN_RECEP_F2_4"/>
    <property type="match status" value="1"/>
</dbReference>
<evidence type="ECO:0000256" key="4">
    <source>
        <dbReference type="ARBA" id="ARBA00022692"/>
    </source>
</evidence>
<feature type="chain" id="PRO_5045233647" description="Latrophilin-3" evidence="15">
    <location>
        <begin position="19"/>
        <end position="1769"/>
    </location>
</feature>
<keyword evidence="10" id="KW-0675">Receptor</keyword>
<dbReference type="PANTHER" id="PTHR12011:SF471">
    <property type="entry name" value="G-PROTEIN COUPLED RECEPTORS FAMILY 2 PROFILE 2 DOMAIN-CONTAINING PROTEIN"/>
    <property type="match status" value="1"/>
</dbReference>
<feature type="transmembrane region" description="Helical" evidence="14">
    <location>
        <begin position="1307"/>
        <end position="1325"/>
    </location>
</feature>
<name>A0ABP0FPA6_CLALP</name>
<dbReference type="InterPro" id="IPR048072">
    <property type="entry name" value="7tmB2_latrophilin-like"/>
</dbReference>
<organism evidence="19 20">
    <name type="scientific">Clavelina lepadiformis</name>
    <name type="common">Light-bulb sea squirt</name>
    <name type="synonym">Ascidia lepadiformis</name>
    <dbReference type="NCBI Taxonomy" id="159417"/>
    <lineage>
        <taxon>Eukaryota</taxon>
        <taxon>Metazoa</taxon>
        <taxon>Chordata</taxon>
        <taxon>Tunicata</taxon>
        <taxon>Ascidiacea</taxon>
        <taxon>Aplousobranchia</taxon>
        <taxon>Clavelinidae</taxon>
        <taxon>Clavelina</taxon>
    </lineage>
</organism>
<evidence type="ECO:0000256" key="5">
    <source>
        <dbReference type="ARBA" id="ARBA00022729"/>
    </source>
</evidence>
<dbReference type="Proteomes" id="UP001642483">
    <property type="component" value="Unassembled WGS sequence"/>
</dbReference>
<sequence length="1769" mass="197615">MTTLRWPVLLVLISYFDASLQIDSVSLESDSFVRYSLVIGDHVIKADSPLSSAEGKFNDVEVTYTPLAESGVILSVLASSDWIAVRLKLSKIVLTMAEKGKTPVSMPFDEIVTMPSGRQLLQIRRSGTELILTSNKGKSTSVRLSIRLANLLDESASLYLGVPVSISSASADMPCLRSCIHRVVINGESKTPLNDAVASFNIQPCQSGSPTDCAENYCSKYGICEKTVHCNEKVRVKEIAIDGKVIRTENSQENDVITINDTVQWLQFRFDELIFLHGLEIQSLSENMNVTLRPGGFKMKFYLQISPYDNENYLNYTNNFKTKEFELSGFDKNAYLAWPVSSSKMRLVLLKVDRPCSLRILVRGCGKFSFEPIALHFLPPLQWELLFQANLTRSSRDNFLHYGVANEKHSVGDFSALGKSNTPPPIRNRILDVLPAYGGLRFNIKLEVWDNFGVKSSWNFSENCNDKFCLCRQVQSLISRSQKKGEISKPTFCDWSTYKDAGFSGNNIDVAFIRLLMSRKVSSLDQFHFLPGVKIMLTNQSALITVNTTSQCATACLKQKHPPCTTFDVSDAPTQTSLQCRMATGDTLANNRLVKGAGFSTHVLTDITTRPDAGFQCKCVNQMTGVRCKDNNEINKTFRETVTLQSGQMDINCRRLKETSIIKVEFAQIKNRPNHGNFATTSVLALIQALCAGKQRCVMDIDRVSALLPLASYASLEVRYVCEDLDFDSKRSKLNPVSGEDKNNLDDDEHLTSFQAEKDTFSRYKSDDEEDLSETEGFLLDLMQGADETPEATTSFLTNSSTRDFTTALTSNEPSTTTASQVETSPLMTSYLHVVSTLPDATTDVNITVQNTSAHTLTTKLLPVKRMCPAIVVRGSWFRSSLPGLVKAQCPDGTKGLVQWLCEKNGVWSEKVPHFEDCVSDVVMSISNLLQRVVQNGSFKTSLVDVAQKQVQFLSSSFGSGLSAADLRESIHIIGKMLHLQEDKADGGHAKISNLSLSESSRFADAIQETVDTMLEGDLRNSWEKLPENEKITAAYDLTKAIDDVGFLLADKMLKDNTAVKVMRNTAFQVVAIRNRTASHSLQNNRIIFPERESIAQQENRSWAVNAGSIAVPLHRTGRSNLVFAVYKNLDNLLGGAVVDQPTKVIPPSSNKNHTNPNNATATEANYVINSFVISASLRPTNLEFLQREKIRIILQHKLFSQNETRCAFWKPRQEITENKRNLSATGYWSNEGCVKLKSNSTHTECECDHLTNFAILMSVNGIEFSETDEVSLSVITWVGCCLSVICLVTCWFCFSALHGLRSTRNSIHKNLCFTLGLAQIIFLLGADRTDYPGLCPVVAGALHYLFLTVFCWMLVEGLHIYVSLTKVFEIDKSSRLLCYYIFAYGAPTLVVAISAAIRYDGYGTLVSCWLAAKDDHLIWSFVGPALCVICVNVFFFCVALRVMYSHRIATPAHQTRLAKTKLWIKGSCVLLSLLGITWIWGVFYVDSKSVFMAYLFTICNSLQGVFIFIFHCLFNERVRSELAKYLRRSSIFGPCMRRHYHMTTSTGTIRSACVNNASIKYRRRSSTSSLPSVTNVVTVSKVVNERNAELLPRNLSKKIVKRRLTPPCKEGVDNNIYAASDEEPAHQDSKKMSKLDVNVTTTKLLKKCEENVQTEIAKLQTTCRDGDIDFNEDGNISPVEKRKDFARRFHSNNEKYLGEDNSEIGSNDHQLVHRNKSMPTKSGVRPGYEPVNPIGLSPLFLSMDLSLYLQTSQTQTYDDHTETESNKM</sequence>
<evidence type="ECO:0000256" key="2">
    <source>
        <dbReference type="ARBA" id="ARBA00022475"/>
    </source>
</evidence>
<dbReference type="SUPFAM" id="SSF81321">
    <property type="entry name" value="Family A G protein-coupled receptor-like"/>
    <property type="match status" value="1"/>
</dbReference>
<evidence type="ECO:0000259" key="16">
    <source>
        <dbReference type="PROSITE" id="PS50221"/>
    </source>
</evidence>
<dbReference type="SUPFAM" id="SSF49899">
    <property type="entry name" value="Concanavalin A-like lectins/glucanases"/>
    <property type="match status" value="1"/>
</dbReference>
<dbReference type="InterPro" id="IPR000203">
    <property type="entry name" value="GPS"/>
</dbReference>
<dbReference type="InterPro" id="IPR000832">
    <property type="entry name" value="GPCR_2_secretin-like"/>
</dbReference>
<dbReference type="InterPro" id="IPR032471">
    <property type="entry name" value="AGRL2-4_GAIN_subdom_A"/>
</dbReference>
<dbReference type="Gene3D" id="1.20.1070.10">
    <property type="entry name" value="Rhodopsin 7-helix transmembrane proteins"/>
    <property type="match status" value="1"/>
</dbReference>
<feature type="transmembrane region" description="Helical" evidence="14">
    <location>
        <begin position="1418"/>
        <end position="1443"/>
    </location>
</feature>
<feature type="transmembrane region" description="Helical" evidence="14">
    <location>
        <begin position="1345"/>
        <end position="1365"/>
    </location>
</feature>
<dbReference type="PANTHER" id="PTHR12011">
    <property type="entry name" value="ADHESION G-PROTEIN COUPLED RECEPTOR"/>
    <property type="match status" value="1"/>
</dbReference>
<evidence type="ECO:0000256" key="7">
    <source>
        <dbReference type="ARBA" id="ARBA00023040"/>
    </source>
</evidence>
<dbReference type="InterPro" id="IPR017981">
    <property type="entry name" value="GPCR_2-like_7TM"/>
</dbReference>
<dbReference type="InterPro" id="IPR017983">
    <property type="entry name" value="GPCR_2_secretin-like_CS"/>
</dbReference>
<comment type="caution">
    <text evidence="19">The sequence shown here is derived from an EMBL/GenBank/DDBJ whole genome shotgun (WGS) entry which is preliminary data.</text>
</comment>
<dbReference type="InterPro" id="IPR013320">
    <property type="entry name" value="ConA-like_dom_sf"/>
</dbReference>
<evidence type="ECO:0000256" key="9">
    <source>
        <dbReference type="ARBA" id="ARBA00023157"/>
    </source>
</evidence>